<dbReference type="PROSITE" id="PS52012">
    <property type="entry name" value="CFEM"/>
    <property type="match status" value="1"/>
</dbReference>
<evidence type="ECO:0000256" key="9">
    <source>
        <dbReference type="ARBA" id="ARBA00022729"/>
    </source>
</evidence>
<dbReference type="Proteomes" id="UP001590951">
    <property type="component" value="Unassembled WGS sequence"/>
</dbReference>
<evidence type="ECO:0000313" key="19">
    <source>
        <dbReference type="Proteomes" id="UP001590951"/>
    </source>
</evidence>
<feature type="chain" id="PRO_5045910023" description="CFEM domain-containing protein" evidence="16">
    <location>
        <begin position="22"/>
        <end position="157"/>
    </location>
</feature>
<accession>A0ABR4BJX0</accession>
<gene>
    <name evidence="18" type="ORF">ABVK25_001727</name>
</gene>
<keyword evidence="19" id="KW-1185">Reference proteome</keyword>
<keyword evidence="13" id="KW-0325">Glycoprotein</keyword>
<evidence type="ECO:0000256" key="10">
    <source>
        <dbReference type="ARBA" id="ARBA00023004"/>
    </source>
</evidence>
<sequence>MMYFTSFVILIAGVLLEVVQAQNTTQAQTVLPKCAQQCTLQAFSESTCSNTNLTCICKDPTYAAVFDTCELANCTAAEQNVTNAYAVSLCAQVGGFGSKNGSSSTAAPSASGTGAPMGNGTVMTGSPVPFTGNAGSVQGYGWVVLMVLATGMAMIAG</sequence>
<feature type="signal peptide" evidence="16">
    <location>
        <begin position="1"/>
        <end position="21"/>
    </location>
</feature>
<keyword evidence="5" id="KW-0964">Secreted</keyword>
<keyword evidence="10" id="KW-0408">Iron</keyword>
<evidence type="ECO:0000256" key="1">
    <source>
        <dbReference type="ARBA" id="ARBA00004609"/>
    </source>
</evidence>
<organism evidence="18 19">
    <name type="scientific">Lepraria finkii</name>
    <dbReference type="NCBI Taxonomy" id="1340010"/>
    <lineage>
        <taxon>Eukaryota</taxon>
        <taxon>Fungi</taxon>
        <taxon>Dikarya</taxon>
        <taxon>Ascomycota</taxon>
        <taxon>Pezizomycotina</taxon>
        <taxon>Lecanoromycetes</taxon>
        <taxon>OSLEUM clade</taxon>
        <taxon>Lecanoromycetidae</taxon>
        <taxon>Lecanorales</taxon>
        <taxon>Lecanorineae</taxon>
        <taxon>Stereocaulaceae</taxon>
        <taxon>Lepraria</taxon>
    </lineage>
</organism>
<evidence type="ECO:0000256" key="3">
    <source>
        <dbReference type="ARBA" id="ARBA00010031"/>
    </source>
</evidence>
<feature type="domain" description="CFEM" evidence="17">
    <location>
        <begin position="2"/>
        <end position="113"/>
    </location>
</feature>
<dbReference type="SMART" id="SM00747">
    <property type="entry name" value="CFEM"/>
    <property type="match status" value="1"/>
</dbReference>
<evidence type="ECO:0000256" key="11">
    <source>
        <dbReference type="ARBA" id="ARBA00023136"/>
    </source>
</evidence>
<evidence type="ECO:0000256" key="7">
    <source>
        <dbReference type="ARBA" id="ARBA00022622"/>
    </source>
</evidence>
<dbReference type="EMBL" id="JBHFEH010000003">
    <property type="protein sequence ID" value="KAL2058109.1"/>
    <property type="molecule type" value="Genomic_DNA"/>
</dbReference>
<evidence type="ECO:0000256" key="6">
    <source>
        <dbReference type="ARBA" id="ARBA00022617"/>
    </source>
</evidence>
<protein>
    <recommendedName>
        <fullName evidence="17">CFEM domain-containing protein</fullName>
    </recommendedName>
</protein>
<evidence type="ECO:0000259" key="17">
    <source>
        <dbReference type="PROSITE" id="PS52012"/>
    </source>
</evidence>
<keyword evidence="7" id="KW-0336">GPI-anchor</keyword>
<keyword evidence="8" id="KW-0479">Metal-binding</keyword>
<evidence type="ECO:0000256" key="13">
    <source>
        <dbReference type="ARBA" id="ARBA00023180"/>
    </source>
</evidence>
<comment type="subcellular location">
    <subcellularLocation>
        <location evidence="1">Cell membrane</location>
        <topology evidence="1">Lipid-anchor</topology>
        <topology evidence="1">GPI-anchor</topology>
    </subcellularLocation>
    <subcellularLocation>
        <location evidence="2">Secreted</location>
    </subcellularLocation>
</comment>
<reference evidence="18 19" key="1">
    <citation type="submission" date="2024-09" db="EMBL/GenBank/DDBJ databases">
        <title>Rethinking Asexuality: The Enigmatic Case of Functional Sexual Genes in Lepraria (Stereocaulaceae).</title>
        <authorList>
            <person name="Doellman M."/>
            <person name="Sun Y."/>
            <person name="Barcenas-Pena A."/>
            <person name="Lumbsch H.T."/>
            <person name="Grewe F."/>
        </authorList>
    </citation>
    <scope>NUCLEOTIDE SEQUENCE [LARGE SCALE GENOMIC DNA]</scope>
    <source>
        <strain evidence="18 19">Grewe 0041</strain>
    </source>
</reference>
<dbReference type="PANTHER" id="PTHR37928">
    <property type="entry name" value="CFEM DOMAIN PROTEIN (AFU_ORTHOLOGUE AFUA_6G14090)"/>
    <property type="match status" value="1"/>
</dbReference>
<comment type="caution">
    <text evidence="18">The sequence shown here is derived from an EMBL/GenBank/DDBJ whole genome shotgun (WGS) entry which is preliminary data.</text>
</comment>
<dbReference type="InterPro" id="IPR051735">
    <property type="entry name" value="CFEM_domain"/>
</dbReference>
<keyword evidence="14" id="KW-0449">Lipoprotein</keyword>
<evidence type="ECO:0000256" key="12">
    <source>
        <dbReference type="ARBA" id="ARBA00023157"/>
    </source>
</evidence>
<evidence type="ECO:0000256" key="2">
    <source>
        <dbReference type="ARBA" id="ARBA00004613"/>
    </source>
</evidence>
<evidence type="ECO:0000256" key="16">
    <source>
        <dbReference type="SAM" id="SignalP"/>
    </source>
</evidence>
<keyword evidence="9 16" id="KW-0732">Signal</keyword>
<evidence type="ECO:0000313" key="18">
    <source>
        <dbReference type="EMBL" id="KAL2058109.1"/>
    </source>
</evidence>
<evidence type="ECO:0000256" key="4">
    <source>
        <dbReference type="ARBA" id="ARBA00022475"/>
    </source>
</evidence>
<feature type="disulfide bond" evidence="15">
    <location>
        <begin position="34"/>
        <end position="74"/>
    </location>
</feature>
<comment type="similarity">
    <text evidence="3">Belongs to the RBT5 family.</text>
</comment>
<keyword evidence="6" id="KW-0349">Heme</keyword>
<dbReference type="PANTHER" id="PTHR37928:SF2">
    <property type="entry name" value="GPI ANCHORED CFEM DOMAIN PROTEIN (AFU_ORTHOLOGUE AFUA_6G10580)"/>
    <property type="match status" value="1"/>
</dbReference>
<evidence type="ECO:0000256" key="8">
    <source>
        <dbReference type="ARBA" id="ARBA00022723"/>
    </source>
</evidence>
<name>A0ABR4BJX0_9LECA</name>
<dbReference type="InterPro" id="IPR008427">
    <property type="entry name" value="Extracellular_membr_CFEM_dom"/>
</dbReference>
<feature type="disulfide bond" evidence="15">
    <location>
        <begin position="48"/>
        <end position="55"/>
    </location>
</feature>
<keyword evidence="11" id="KW-0472">Membrane</keyword>
<feature type="disulfide bond" evidence="15">
    <location>
        <begin position="57"/>
        <end position="90"/>
    </location>
</feature>
<proteinExistence type="inferred from homology"/>
<evidence type="ECO:0000256" key="14">
    <source>
        <dbReference type="ARBA" id="ARBA00023288"/>
    </source>
</evidence>
<keyword evidence="4" id="KW-1003">Cell membrane</keyword>
<keyword evidence="12 15" id="KW-1015">Disulfide bond</keyword>
<evidence type="ECO:0000256" key="5">
    <source>
        <dbReference type="ARBA" id="ARBA00022525"/>
    </source>
</evidence>
<feature type="disulfide bond" evidence="15">
    <location>
        <begin position="38"/>
        <end position="69"/>
    </location>
</feature>
<dbReference type="Pfam" id="PF05730">
    <property type="entry name" value="CFEM"/>
    <property type="match status" value="1"/>
</dbReference>
<comment type="caution">
    <text evidence="15">Lacks conserved residue(s) required for the propagation of feature annotation.</text>
</comment>
<evidence type="ECO:0000256" key="15">
    <source>
        <dbReference type="PROSITE-ProRule" id="PRU01356"/>
    </source>
</evidence>